<dbReference type="EMBL" id="JFKB01000001">
    <property type="protein sequence ID" value="OSQ49974.1"/>
    <property type="molecule type" value="Genomic_DNA"/>
</dbReference>
<dbReference type="Proteomes" id="UP000193396">
    <property type="component" value="Unassembled WGS sequence"/>
</dbReference>
<organism evidence="1 2">
    <name type="scientific">Thalassospira alkalitolerans</name>
    <dbReference type="NCBI Taxonomy" id="1293890"/>
    <lineage>
        <taxon>Bacteria</taxon>
        <taxon>Pseudomonadati</taxon>
        <taxon>Pseudomonadota</taxon>
        <taxon>Alphaproteobacteria</taxon>
        <taxon>Rhodospirillales</taxon>
        <taxon>Thalassospiraceae</taxon>
        <taxon>Thalassospira</taxon>
    </lineage>
</organism>
<keyword evidence="2" id="KW-1185">Reference proteome</keyword>
<evidence type="ECO:0000313" key="1">
    <source>
        <dbReference type="EMBL" id="OSQ49974.1"/>
    </source>
</evidence>
<proteinExistence type="predicted"/>
<comment type="caution">
    <text evidence="1">The sequence shown here is derived from an EMBL/GenBank/DDBJ whole genome shotgun (WGS) entry which is preliminary data.</text>
</comment>
<gene>
    <name evidence="1" type="ORF">TALK_00185</name>
</gene>
<protein>
    <submittedName>
        <fullName evidence="1">Uncharacterized protein</fullName>
    </submittedName>
</protein>
<reference evidence="1 2" key="1">
    <citation type="submission" date="2014-03" db="EMBL/GenBank/DDBJ databases">
        <title>The draft genome sequence of Thalassospira alkalitolerans JCM 18968.</title>
        <authorList>
            <person name="Lai Q."/>
            <person name="Shao Z."/>
        </authorList>
    </citation>
    <scope>NUCLEOTIDE SEQUENCE [LARGE SCALE GENOMIC DNA]</scope>
    <source>
        <strain evidence="1 2">JCM 18968</strain>
    </source>
</reference>
<name>A0A1Y2LIB5_9PROT</name>
<accession>A0A1Y2LIB5</accession>
<dbReference type="AlphaFoldDB" id="A0A1Y2LIB5"/>
<dbReference type="OrthoDB" id="9855145at2"/>
<sequence>MERMESTTHDQMATWLASGGAASVESVIAMQDQDMELQAAMLTRSPQTCYSIDREDTGLSAAAATHSIECRIHL</sequence>
<evidence type="ECO:0000313" key="2">
    <source>
        <dbReference type="Proteomes" id="UP000193396"/>
    </source>
</evidence>
<dbReference type="RefSeq" id="WP_085614675.1">
    <property type="nucleotide sequence ID" value="NZ_JFKB01000001.1"/>
</dbReference>